<feature type="domain" description="Enoyl reductase (ER)" evidence="1">
    <location>
        <begin position="13"/>
        <end position="329"/>
    </location>
</feature>
<dbReference type="Proteomes" id="UP001369736">
    <property type="component" value="Unassembled WGS sequence"/>
</dbReference>
<dbReference type="InterPro" id="IPR036291">
    <property type="entry name" value="NAD(P)-bd_dom_sf"/>
</dbReference>
<evidence type="ECO:0000259" key="1">
    <source>
        <dbReference type="SMART" id="SM00829"/>
    </source>
</evidence>
<dbReference type="PROSITE" id="PS01162">
    <property type="entry name" value="QOR_ZETA_CRYSTAL"/>
    <property type="match status" value="1"/>
</dbReference>
<protein>
    <submittedName>
        <fullName evidence="2">NADPH:quinone oxidoreductase family protein</fullName>
        <ecNumber evidence="2">1.-.-.-</ecNumber>
    </submittedName>
</protein>
<dbReference type="Gene3D" id="3.90.180.10">
    <property type="entry name" value="Medium-chain alcohol dehydrogenases, catalytic domain"/>
    <property type="match status" value="1"/>
</dbReference>
<dbReference type="SMART" id="SM00829">
    <property type="entry name" value="PKS_ER"/>
    <property type="match status" value="1"/>
</dbReference>
<dbReference type="Gene3D" id="3.40.50.720">
    <property type="entry name" value="NAD(P)-binding Rossmann-like Domain"/>
    <property type="match status" value="1"/>
</dbReference>
<dbReference type="EC" id="1.-.-.-" evidence="2"/>
<dbReference type="EMBL" id="JBBEGM010000001">
    <property type="protein sequence ID" value="MEJ2859554.1"/>
    <property type="molecule type" value="Genomic_DNA"/>
</dbReference>
<keyword evidence="2" id="KW-0560">Oxidoreductase</keyword>
<dbReference type="InterPro" id="IPR013154">
    <property type="entry name" value="ADH-like_N"/>
</dbReference>
<dbReference type="Pfam" id="PF00107">
    <property type="entry name" value="ADH_zinc_N"/>
    <property type="match status" value="1"/>
</dbReference>
<reference evidence="2 3" key="1">
    <citation type="submission" date="2024-03" db="EMBL/GenBank/DDBJ databases">
        <title>Actinomycetospora sp. OC33-EN07, a novel actinomycete isolated from wild orchid (Aerides multiflora).</title>
        <authorList>
            <person name="Suriyachadkun C."/>
        </authorList>
    </citation>
    <scope>NUCLEOTIDE SEQUENCE [LARGE SCALE GENOMIC DNA]</scope>
    <source>
        <strain evidence="2 3">OC33-EN07</strain>
    </source>
</reference>
<comment type="caution">
    <text evidence="2">The sequence shown here is derived from an EMBL/GenBank/DDBJ whole genome shotgun (WGS) entry which is preliminary data.</text>
</comment>
<organism evidence="2 3">
    <name type="scientific">Actinomycetospora flava</name>
    <dbReference type="NCBI Taxonomy" id="3129232"/>
    <lineage>
        <taxon>Bacteria</taxon>
        <taxon>Bacillati</taxon>
        <taxon>Actinomycetota</taxon>
        <taxon>Actinomycetes</taxon>
        <taxon>Pseudonocardiales</taxon>
        <taxon>Pseudonocardiaceae</taxon>
        <taxon>Actinomycetospora</taxon>
    </lineage>
</organism>
<dbReference type="InterPro" id="IPR011032">
    <property type="entry name" value="GroES-like_sf"/>
</dbReference>
<dbReference type="GO" id="GO:0016491">
    <property type="term" value="F:oxidoreductase activity"/>
    <property type="evidence" value="ECO:0007669"/>
    <property type="project" value="UniProtKB-KW"/>
</dbReference>
<dbReference type="SUPFAM" id="SSF50129">
    <property type="entry name" value="GroES-like"/>
    <property type="match status" value="1"/>
</dbReference>
<dbReference type="PANTHER" id="PTHR43677">
    <property type="entry name" value="SHORT-CHAIN DEHYDROGENASE/REDUCTASE"/>
    <property type="match status" value="1"/>
</dbReference>
<dbReference type="RefSeq" id="WP_337698619.1">
    <property type="nucleotide sequence ID" value="NZ_JBBEGM010000001.1"/>
</dbReference>
<dbReference type="InterPro" id="IPR020843">
    <property type="entry name" value="ER"/>
</dbReference>
<gene>
    <name evidence="2" type="ORF">WCD58_00220</name>
</gene>
<evidence type="ECO:0000313" key="2">
    <source>
        <dbReference type="EMBL" id="MEJ2859554.1"/>
    </source>
</evidence>
<dbReference type="Pfam" id="PF08240">
    <property type="entry name" value="ADH_N"/>
    <property type="match status" value="1"/>
</dbReference>
<proteinExistence type="predicted"/>
<dbReference type="CDD" id="cd08241">
    <property type="entry name" value="QOR1"/>
    <property type="match status" value="1"/>
</dbReference>
<dbReference type="InterPro" id="IPR002364">
    <property type="entry name" value="Quin_OxRdtase/zeta-crystal_CS"/>
</dbReference>
<sequence length="332" mass="35297">MRAWRVPRYGPFGEVLEVADVPRPEPGPGETRVRVAAAALNFADILHTAGEYQERVPPPFTPGLEVAGTTDDGRRVFGPVALPHGGFAEEAVLRTTWPWPEGMSAAQAAGFFVSYQTGWCALHHRTSLRAGETLLVLAAAGGVGLAAVQLGRAAGARVIGVVGDEEKAAVARTAGAEVLVDPGDTKRSGEHAGRGAGPDRTDLVAAVRELTDGRGADVVYDPVGGDSFDAARRVVAWEGRLLVIGFAGGRIADAPTNHALVKNYAVVGVHWSAYRDRSPELVAAWQREIEALWHRRAIAPIVGAEYAFEDLPTAMEELQARRTTGRVVLRAP</sequence>
<dbReference type="InterPro" id="IPR013149">
    <property type="entry name" value="ADH-like_C"/>
</dbReference>
<accession>A0ABU8LWR3</accession>
<name>A0ABU8LWR3_9PSEU</name>
<dbReference type="InterPro" id="IPR051397">
    <property type="entry name" value="Zn-ADH-like_protein"/>
</dbReference>
<dbReference type="SUPFAM" id="SSF51735">
    <property type="entry name" value="NAD(P)-binding Rossmann-fold domains"/>
    <property type="match status" value="1"/>
</dbReference>
<dbReference type="PANTHER" id="PTHR43677:SF4">
    <property type="entry name" value="QUINONE OXIDOREDUCTASE-LIKE PROTEIN 2"/>
    <property type="match status" value="1"/>
</dbReference>
<keyword evidence="3" id="KW-1185">Reference proteome</keyword>
<evidence type="ECO:0000313" key="3">
    <source>
        <dbReference type="Proteomes" id="UP001369736"/>
    </source>
</evidence>